<dbReference type="Pfam" id="PF12028">
    <property type="entry name" value="DUF3515"/>
    <property type="match status" value="1"/>
</dbReference>
<evidence type="ECO:0008006" key="4">
    <source>
        <dbReference type="Google" id="ProtNLM"/>
    </source>
</evidence>
<evidence type="ECO:0000313" key="2">
    <source>
        <dbReference type="EMBL" id="MBB5805413.1"/>
    </source>
</evidence>
<accession>A0A7W9HN91</accession>
<proteinExistence type="predicted"/>
<dbReference type="EMBL" id="JACHMO010000001">
    <property type="protein sequence ID" value="MBB5805413.1"/>
    <property type="molecule type" value="Genomic_DNA"/>
</dbReference>
<dbReference type="RefSeq" id="WP_184923918.1">
    <property type="nucleotide sequence ID" value="NZ_JACHMO010000001.1"/>
</dbReference>
<keyword evidence="1" id="KW-0472">Membrane</keyword>
<evidence type="ECO:0000256" key="1">
    <source>
        <dbReference type="SAM" id="Phobius"/>
    </source>
</evidence>
<dbReference type="InterPro" id="IPR021903">
    <property type="entry name" value="DUF3515"/>
</dbReference>
<keyword evidence="3" id="KW-1185">Reference proteome</keyword>
<dbReference type="Proteomes" id="UP000552097">
    <property type="component" value="Unassembled WGS sequence"/>
</dbReference>
<keyword evidence="1" id="KW-0812">Transmembrane</keyword>
<sequence>MAQEPEPASLLPRPLLAVALGLPALLAAGVAAVGLFLGASGKDEPADPSADHSGPVALVPVPAPKAESDECKALVSGLPMQLVSNGVTLPRRELASPAPAGALAWGDKQHEPVVLRCGLDRPNALTPTSELRTVSDVTWLVVSEGSASTWYVVDRPVYVALTVPSDAGTGPLQDISTTIRDTLAKGPVDTRG</sequence>
<name>A0A7W9HN91_9PSEU</name>
<keyword evidence="1" id="KW-1133">Transmembrane helix</keyword>
<evidence type="ECO:0000313" key="3">
    <source>
        <dbReference type="Proteomes" id="UP000552097"/>
    </source>
</evidence>
<protein>
    <recommendedName>
        <fullName evidence="4">DUF3515 domain-containing protein</fullName>
    </recommendedName>
</protein>
<comment type="caution">
    <text evidence="2">The sequence shown here is derived from an EMBL/GenBank/DDBJ whole genome shotgun (WGS) entry which is preliminary data.</text>
</comment>
<feature type="transmembrane region" description="Helical" evidence="1">
    <location>
        <begin position="15"/>
        <end position="37"/>
    </location>
</feature>
<organism evidence="2 3">
    <name type="scientific">Saccharothrix ecbatanensis</name>
    <dbReference type="NCBI Taxonomy" id="1105145"/>
    <lineage>
        <taxon>Bacteria</taxon>
        <taxon>Bacillati</taxon>
        <taxon>Actinomycetota</taxon>
        <taxon>Actinomycetes</taxon>
        <taxon>Pseudonocardiales</taxon>
        <taxon>Pseudonocardiaceae</taxon>
        <taxon>Saccharothrix</taxon>
    </lineage>
</organism>
<dbReference type="AlphaFoldDB" id="A0A7W9HN91"/>
<reference evidence="2 3" key="1">
    <citation type="submission" date="2020-08" db="EMBL/GenBank/DDBJ databases">
        <title>Sequencing the genomes of 1000 actinobacteria strains.</title>
        <authorList>
            <person name="Klenk H.-P."/>
        </authorList>
    </citation>
    <scope>NUCLEOTIDE SEQUENCE [LARGE SCALE GENOMIC DNA]</scope>
    <source>
        <strain evidence="2 3">DSM 45486</strain>
    </source>
</reference>
<gene>
    <name evidence="2" type="ORF">F4560_005181</name>
</gene>